<feature type="transmembrane region" description="Helical" evidence="1">
    <location>
        <begin position="6"/>
        <end position="23"/>
    </location>
</feature>
<keyword evidence="1" id="KW-0812">Transmembrane</keyword>
<dbReference type="EMBL" id="CP006644">
    <property type="protein sequence ID" value="AHE51868.1"/>
    <property type="molecule type" value="Genomic_DNA"/>
</dbReference>
<sequence>MLGFMLAPVPVLLCAWSNTLWLTKAMGGHENPANVLLLVSVPIYAAVALLGLPMHLALNWIERRGLIHHLLAGLILSSIIAIGPVLGGEGDLALRISLLGSVLFFTVLTVILFWLIAVWQPRWPSWPSWRRGSVQDVLGRMRAVPAIESPSAIAVLMARLRKGRGGQKVRWTRVLRVSLGFLLAPIPMLLLFWSTALLYLGTFGRHEDPNKVLLMVPVWTYGLSVLIGIPIHVLLQRKGWRGIAHYLVAGVILSMIMACFGLGLEFSLFGLFTSFMLYAHLITVTVLLFWLIAVWQPGKTIRALRAAFHRRRPSHG</sequence>
<proteinExistence type="predicted"/>
<protein>
    <submittedName>
        <fullName evidence="2">Uncharacterized protein</fullName>
    </submittedName>
</protein>
<dbReference type="Proteomes" id="UP000018851">
    <property type="component" value="Chromosome"/>
</dbReference>
<keyword evidence="1" id="KW-1133">Transmembrane helix</keyword>
<dbReference type="RefSeq" id="WP_025290255.1">
    <property type="nucleotide sequence ID" value="NZ_CP006644.1"/>
</dbReference>
<feature type="transmembrane region" description="Helical" evidence="1">
    <location>
        <begin position="66"/>
        <end position="86"/>
    </location>
</feature>
<feature type="transmembrane region" description="Helical" evidence="1">
    <location>
        <begin position="98"/>
        <end position="119"/>
    </location>
</feature>
<dbReference type="AlphaFoldDB" id="W0A695"/>
<name>W0A695_9SPHN</name>
<feature type="transmembrane region" description="Helical" evidence="1">
    <location>
        <begin position="247"/>
        <end position="269"/>
    </location>
</feature>
<dbReference type="KEGG" id="ssan:NX02_00500"/>
<evidence type="ECO:0000313" key="2">
    <source>
        <dbReference type="EMBL" id="AHE51868.1"/>
    </source>
</evidence>
<keyword evidence="1" id="KW-0472">Membrane</keyword>
<dbReference type="STRING" id="1123269.NX02_00500"/>
<feature type="transmembrane region" description="Helical" evidence="1">
    <location>
        <begin position="212"/>
        <end position="235"/>
    </location>
</feature>
<accession>W0A695</accession>
<evidence type="ECO:0000256" key="1">
    <source>
        <dbReference type="SAM" id="Phobius"/>
    </source>
</evidence>
<gene>
    <name evidence="2" type="ORF">NX02_00500</name>
</gene>
<evidence type="ECO:0000313" key="3">
    <source>
        <dbReference type="Proteomes" id="UP000018851"/>
    </source>
</evidence>
<dbReference type="PATRIC" id="fig|1123269.5.peg.97"/>
<keyword evidence="3" id="KW-1185">Reference proteome</keyword>
<feature type="transmembrane region" description="Helical" evidence="1">
    <location>
        <begin position="139"/>
        <end position="158"/>
    </location>
</feature>
<feature type="transmembrane region" description="Helical" evidence="1">
    <location>
        <begin position="179"/>
        <end position="200"/>
    </location>
</feature>
<reference evidence="2 3" key="1">
    <citation type="submission" date="2013-07" db="EMBL/GenBank/DDBJ databases">
        <title>Completed genome of Sphingomonas sanxanigenens NX02.</title>
        <authorList>
            <person name="Ma T."/>
            <person name="Huang H."/>
            <person name="Wu M."/>
            <person name="Li X."/>
            <person name="Li G."/>
        </authorList>
    </citation>
    <scope>NUCLEOTIDE SEQUENCE [LARGE SCALE GENOMIC DNA]</scope>
    <source>
        <strain evidence="2 3">NX02</strain>
    </source>
</reference>
<organism evidence="2 3">
    <name type="scientific">Sphingomonas sanxanigenens DSM 19645 = NX02</name>
    <dbReference type="NCBI Taxonomy" id="1123269"/>
    <lineage>
        <taxon>Bacteria</taxon>
        <taxon>Pseudomonadati</taxon>
        <taxon>Pseudomonadota</taxon>
        <taxon>Alphaproteobacteria</taxon>
        <taxon>Sphingomonadales</taxon>
        <taxon>Sphingomonadaceae</taxon>
        <taxon>Sphingomonas</taxon>
    </lineage>
</organism>
<dbReference type="HOGENOM" id="CLU_879712_0_0_5"/>
<feature type="transmembrane region" description="Helical" evidence="1">
    <location>
        <begin position="275"/>
        <end position="295"/>
    </location>
</feature>
<feature type="transmembrane region" description="Helical" evidence="1">
    <location>
        <begin position="35"/>
        <end position="54"/>
    </location>
</feature>